<name>A0ABX7FVK9_BRECH</name>
<dbReference type="EMBL" id="CP069127">
    <property type="protein sequence ID" value="QRG70258.1"/>
    <property type="molecule type" value="Genomic_DNA"/>
</dbReference>
<protein>
    <submittedName>
        <fullName evidence="1">Histidine phosphatase family protein</fullName>
    </submittedName>
</protein>
<organism evidence="1 2">
    <name type="scientific">Brevibacillus choshinensis</name>
    <dbReference type="NCBI Taxonomy" id="54911"/>
    <lineage>
        <taxon>Bacteria</taxon>
        <taxon>Bacillati</taxon>
        <taxon>Bacillota</taxon>
        <taxon>Bacilli</taxon>
        <taxon>Bacillales</taxon>
        <taxon>Paenibacillaceae</taxon>
        <taxon>Brevibacillus</taxon>
    </lineage>
</organism>
<dbReference type="InterPro" id="IPR013078">
    <property type="entry name" value="His_Pase_superF_clade-1"/>
</dbReference>
<proteinExistence type="predicted"/>
<evidence type="ECO:0000313" key="1">
    <source>
        <dbReference type="EMBL" id="QRG70258.1"/>
    </source>
</evidence>
<gene>
    <name evidence="1" type="ORF">JNE38_14740</name>
</gene>
<dbReference type="Gene3D" id="3.40.50.1240">
    <property type="entry name" value="Phosphoglycerate mutase-like"/>
    <property type="match status" value="1"/>
</dbReference>
<sequence length="176" mass="20519">MKIGLVRHFKVKQEFPKGVLSGRELREWFEAYDLAEIEKGETDLHNIEWDHCFASEMPRAMQTAQNIFKGPIRMMAELVEVPAPVFGENMKLPFMIWGILIRLSWIFNKKTRSDIEQAKGRIHRVLDEVIALEEGNVLIVSHSALMMFMRKELLKRGFRGPSFKHADNGKLYVFEN</sequence>
<evidence type="ECO:0000313" key="2">
    <source>
        <dbReference type="Proteomes" id="UP000596248"/>
    </source>
</evidence>
<reference evidence="1 2" key="1">
    <citation type="submission" date="2021-01" db="EMBL/GenBank/DDBJ databases">
        <title>Identification of strong promoters based on the transcriptome of Brevibacillus choshinensis.</title>
        <authorList>
            <person name="Yao D."/>
            <person name="Zhang K."/>
            <person name="Wu J."/>
        </authorList>
    </citation>
    <scope>NUCLEOTIDE SEQUENCE [LARGE SCALE GENOMIC DNA]</scope>
    <source>
        <strain evidence="1 2">HPD31-SP3</strain>
    </source>
</reference>
<dbReference type="RefSeq" id="WP_203357232.1">
    <property type="nucleotide sequence ID" value="NZ_CP069127.1"/>
</dbReference>
<dbReference type="InterPro" id="IPR029033">
    <property type="entry name" value="His_PPase_superfam"/>
</dbReference>
<keyword evidence="2" id="KW-1185">Reference proteome</keyword>
<dbReference type="Proteomes" id="UP000596248">
    <property type="component" value="Chromosome"/>
</dbReference>
<dbReference type="SUPFAM" id="SSF53254">
    <property type="entry name" value="Phosphoglycerate mutase-like"/>
    <property type="match status" value="1"/>
</dbReference>
<accession>A0ABX7FVK9</accession>
<dbReference type="CDD" id="cd07067">
    <property type="entry name" value="HP_PGM_like"/>
    <property type="match status" value="1"/>
</dbReference>
<dbReference type="Pfam" id="PF00300">
    <property type="entry name" value="His_Phos_1"/>
    <property type="match status" value="1"/>
</dbReference>